<evidence type="ECO:0000256" key="2">
    <source>
        <dbReference type="ARBA" id="ARBA00022741"/>
    </source>
</evidence>
<evidence type="ECO:0000256" key="3">
    <source>
        <dbReference type="ARBA" id="ARBA00022840"/>
    </source>
</evidence>
<dbReference type="eggNOG" id="COG1136">
    <property type="taxonomic scope" value="Bacteria"/>
</dbReference>
<proteinExistence type="predicted"/>
<keyword evidence="6" id="KW-1185">Reference proteome</keyword>
<evidence type="ECO:0000259" key="4">
    <source>
        <dbReference type="PROSITE" id="PS50893"/>
    </source>
</evidence>
<dbReference type="InterPro" id="IPR027417">
    <property type="entry name" value="P-loop_NTPase"/>
</dbReference>
<dbReference type="AlphaFoldDB" id="A0A098M2Z5"/>
<accession>A0A098M2Z5</accession>
<dbReference type="PANTHER" id="PTHR24220">
    <property type="entry name" value="IMPORT ATP-BINDING PROTEIN"/>
    <property type="match status" value="1"/>
</dbReference>
<dbReference type="FunFam" id="3.40.50.300:FF:000032">
    <property type="entry name" value="Export ABC transporter ATP-binding protein"/>
    <property type="match status" value="1"/>
</dbReference>
<dbReference type="InterPro" id="IPR003593">
    <property type="entry name" value="AAA+_ATPase"/>
</dbReference>
<evidence type="ECO:0000313" key="6">
    <source>
        <dbReference type="Proteomes" id="UP000029734"/>
    </source>
</evidence>
<dbReference type="PANTHER" id="PTHR24220:SF86">
    <property type="entry name" value="ABC TRANSPORTER ABCH.1"/>
    <property type="match status" value="1"/>
</dbReference>
<dbReference type="SUPFAM" id="SSF52540">
    <property type="entry name" value="P-loop containing nucleoside triphosphate hydrolases"/>
    <property type="match status" value="1"/>
</dbReference>
<dbReference type="InterPro" id="IPR017911">
    <property type="entry name" value="MacB-like_ATP-bd"/>
</dbReference>
<keyword evidence="2" id="KW-0547">Nucleotide-binding</keyword>
<sequence length="255" mass="28401">MNNILESKELNKTYVVNNKTQHNILKNVNLQIKKGEFVSVMGPSGSGKSTLLYNISGMDNVTSGSVFFNGHEISAFSENELAKLRLNKMGFIFQHIHLLKNLSIFDNIILSAYMAKVSSREKINQRALRLMKQTGISELANNDITQASGGQLQRVAICRALINNPDIVFGDEPTGALNSKSANEIMEILADINQAGTTIMIVTHDVKVAAKTERVLFMLDGNIIAEHQLGKYSKEKNDIKARENKLSRWLMEMGF</sequence>
<dbReference type="RefSeq" id="WP_036654087.1">
    <property type="nucleotide sequence ID" value="NZ_JQCR01000003.1"/>
</dbReference>
<dbReference type="STRING" id="268407.PWYN_16510"/>
<dbReference type="SMART" id="SM00382">
    <property type="entry name" value="AAA"/>
    <property type="match status" value="1"/>
</dbReference>
<gene>
    <name evidence="5" type="ORF">PWYN_16510</name>
</gene>
<keyword evidence="3 5" id="KW-0067">ATP-binding</keyword>
<keyword evidence="1" id="KW-0813">Transport</keyword>
<dbReference type="Proteomes" id="UP000029734">
    <property type="component" value="Unassembled WGS sequence"/>
</dbReference>
<protein>
    <submittedName>
        <fullName evidence="5">ABC transporter ATP-binding protein</fullName>
    </submittedName>
</protein>
<dbReference type="InterPro" id="IPR015854">
    <property type="entry name" value="ABC_transpr_LolD-like"/>
</dbReference>
<dbReference type="CDD" id="cd03255">
    <property type="entry name" value="ABC_MJ0796_LolCDE_FtsE"/>
    <property type="match status" value="1"/>
</dbReference>
<dbReference type="Pfam" id="PF00005">
    <property type="entry name" value="ABC_tran"/>
    <property type="match status" value="1"/>
</dbReference>
<dbReference type="Gene3D" id="3.40.50.300">
    <property type="entry name" value="P-loop containing nucleotide triphosphate hydrolases"/>
    <property type="match status" value="1"/>
</dbReference>
<dbReference type="InterPro" id="IPR003439">
    <property type="entry name" value="ABC_transporter-like_ATP-bd"/>
</dbReference>
<organism evidence="5 6">
    <name type="scientific">Paenibacillus wynnii</name>
    <dbReference type="NCBI Taxonomy" id="268407"/>
    <lineage>
        <taxon>Bacteria</taxon>
        <taxon>Bacillati</taxon>
        <taxon>Bacillota</taxon>
        <taxon>Bacilli</taxon>
        <taxon>Bacillales</taxon>
        <taxon>Paenibacillaceae</taxon>
        <taxon>Paenibacillus</taxon>
    </lineage>
</organism>
<evidence type="ECO:0000256" key="1">
    <source>
        <dbReference type="ARBA" id="ARBA00022448"/>
    </source>
</evidence>
<dbReference type="EMBL" id="JQCR01000003">
    <property type="protein sequence ID" value="KGE16348.1"/>
    <property type="molecule type" value="Genomic_DNA"/>
</dbReference>
<dbReference type="GO" id="GO:0022857">
    <property type="term" value="F:transmembrane transporter activity"/>
    <property type="evidence" value="ECO:0007669"/>
    <property type="project" value="TreeGrafter"/>
</dbReference>
<reference evidence="5 6" key="2">
    <citation type="submission" date="2014-10" db="EMBL/GenBank/DDBJ databases">
        <title>Comparative genomics of the Paenibacillus odorifer group.</title>
        <authorList>
            <person name="Tsai Y.-C."/>
            <person name="Martin N."/>
            <person name="Korlach J."/>
            <person name="Wiedmann M."/>
        </authorList>
    </citation>
    <scope>NUCLEOTIDE SEQUENCE [LARGE SCALE GENOMIC DNA]</scope>
    <source>
        <strain evidence="5 6">DSM 18334</strain>
    </source>
</reference>
<dbReference type="PROSITE" id="PS50893">
    <property type="entry name" value="ABC_TRANSPORTER_2"/>
    <property type="match status" value="1"/>
</dbReference>
<comment type="caution">
    <text evidence="5">The sequence shown here is derived from an EMBL/GenBank/DDBJ whole genome shotgun (WGS) entry which is preliminary data.</text>
</comment>
<evidence type="ECO:0000313" key="5">
    <source>
        <dbReference type="EMBL" id="KGE16348.1"/>
    </source>
</evidence>
<feature type="domain" description="ABC transporter" evidence="4">
    <location>
        <begin position="5"/>
        <end position="245"/>
    </location>
</feature>
<name>A0A098M2Z5_9BACL</name>
<dbReference type="GO" id="GO:0005886">
    <property type="term" value="C:plasma membrane"/>
    <property type="evidence" value="ECO:0007669"/>
    <property type="project" value="TreeGrafter"/>
</dbReference>
<dbReference type="GO" id="GO:0016887">
    <property type="term" value="F:ATP hydrolysis activity"/>
    <property type="evidence" value="ECO:0007669"/>
    <property type="project" value="InterPro"/>
</dbReference>
<dbReference type="GO" id="GO:0098796">
    <property type="term" value="C:membrane protein complex"/>
    <property type="evidence" value="ECO:0007669"/>
    <property type="project" value="UniProtKB-ARBA"/>
</dbReference>
<dbReference type="OrthoDB" id="9791546at2"/>
<reference evidence="5 6" key="1">
    <citation type="submission" date="2014-08" db="EMBL/GenBank/DDBJ databases">
        <authorList>
            <person name="den Bakker H.C."/>
        </authorList>
    </citation>
    <scope>NUCLEOTIDE SEQUENCE [LARGE SCALE GENOMIC DNA]</scope>
    <source>
        <strain evidence="5 6">DSM 18334</strain>
    </source>
</reference>
<dbReference type="GO" id="GO:0005524">
    <property type="term" value="F:ATP binding"/>
    <property type="evidence" value="ECO:0007669"/>
    <property type="project" value="UniProtKB-KW"/>
</dbReference>